<feature type="region of interest" description="Disordered" evidence="1">
    <location>
        <begin position="1"/>
        <end position="40"/>
    </location>
</feature>
<dbReference type="KEGG" id="ccac:CcaHIS019_0311560"/>
<dbReference type="AlphaFoldDB" id="A0AA48L353"/>
<gene>
    <name evidence="2" type="ORF">CcaverHIS019_0311560</name>
</gene>
<name>A0AA48L353_9TREE</name>
<organism evidence="2 3">
    <name type="scientific">Cutaneotrichosporon cavernicola</name>
    <dbReference type="NCBI Taxonomy" id="279322"/>
    <lineage>
        <taxon>Eukaryota</taxon>
        <taxon>Fungi</taxon>
        <taxon>Dikarya</taxon>
        <taxon>Basidiomycota</taxon>
        <taxon>Agaricomycotina</taxon>
        <taxon>Tremellomycetes</taxon>
        <taxon>Trichosporonales</taxon>
        <taxon>Trichosporonaceae</taxon>
        <taxon>Cutaneotrichosporon</taxon>
    </lineage>
</organism>
<dbReference type="EMBL" id="AP028214">
    <property type="protein sequence ID" value="BEI91086.1"/>
    <property type="molecule type" value="Genomic_DNA"/>
</dbReference>
<dbReference type="GeneID" id="85494956"/>
<dbReference type="RefSeq" id="XP_060456351.1">
    <property type="nucleotide sequence ID" value="XM_060599682.1"/>
</dbReference>
<feature type="compositionally biased region" description="Pro residues" evidence="1">
    <location>
        <begin position="21"/>
        <end position="33"/>
    </location>
</feature>
<dbReference type="Gene3D" id="1.25.40.10">
    <property type="entry name" value="Tetratricopeptide repeat domain"/>
    <property type="match status" value="1"/>
</dbReference>
<keyword evidence="3" id="KW-1185">Reference proteome</keyword>
<reference evidence="2" key="1">
    <citation type="journal article" date="2023" name="BMC Genomics">
        <title>Chromosome-level genome assemblies of Cutaneotrichosporon spp. (Trichosporonales, Basidiomycota) reveal imbalanced evolution between nucleotide sequences and chromosome synteny.</title>
        <authorList>
            <person name="Kobayashi Y."/>
            <person name="Kayamori A."/>
            <person name="Aoki K."/>
            <person name="Shiwa Y."/>
            <person name="Matsutani M."/>
            <person name="Fujita N."/>
            <person name="Sugita T."/>
            <person name="Iwasaki W."/>
            <person name="Tanaka N."/>
            <person name="Takashima M."/>
        </authorList>
    </citation>
    <scope>NUCLEOTIDE SEQUENCE</scope>
    <source>
        <strain evidence="2">HIS019</strain>
    </source>
</reference>
<accession>A0AA48L353</accession>
<dbReference type="Proteomes" id="UP001233271">
    <property type="component" value="Chromosome 3"/>
</dbReference>
<evidence type="ECO:0000313" key="2">
    <source>
        <dbReference type="EMBL" id="BEI91086.1"/>
    </source>
</evidence>
<sequence length="741" mass="82407">MAFRARVNPASLRRRVRAPTIPRPPLGRPPLPLSTPAAAGPGPATLLSRGLYTTPPRTSLRSFLGFREPTDADHVVEAATKRDTDLVTKWQQYINTLDLSSSRRLTADETIVVLQATEALRTTRGVLQSALSKMAAECYTTLPNHERTPELDKTAVLVLAARHSDMALNIASGNPEAMGREEWDALTRVRRFGDYVDRLFDIVPPDDHSFYVLLEQASKSDHIARVEAVMANLGVKAGPWTEVGLARAYTEVGLNDKAEALVTSWPQEDVVDDELRQARWRVRVAVAVNRADAETVRMLSKRENALDDVPADALAFLVLDGLPVAPSVPDILAGFSHTADLCGYLLPPDAWDQVLLTLLERDTSLDIVWNVNSQRYSAPGGALAAELIHRLTAKSPPLFNEALQVYTDATTIEDAPTMHIDVFYDLLLAAITVEPTDEVREAVLSHILIDMSMVRQRLGARFAHKLVRKMWNRFAVDHPDACGMYDAVLSVSHPLSREQWEQLLLDFVQLSFPNSAVPTPELLVRMIGDMRAAGFSPGSQVLTKLLWAYADMAKLVSKYETRGAAGVHRELLAATRDVQALLNLDAGLEVNLRLLTALMCALQACGAYDDAFNVWAEIVRMHKSFPADEMGAAVAVMLDACGHAERVDRGLKVWAWASRRGFANNEKDWEAYIEMLARNNRFHEAVDAVAEMKAEMEPNYEIAVTPMTFARGTPHFKAVRRRLADLFPEWHNRLFDDFVTR</sequence>
<evidence type="ECO:0000256" key="1">
    <source>
        <dbReference type="SAM" id="MobiDB-lite"/>
    </source>
</evidence>
<protein>
    <submittedName>
        <fullName evidence="2">Uncharacterized protein</fullName>
    </submittedName>
</protein>
<evidence type="ECO:0000313" key="3">
    <source>
        <dbReference type="Proteomes" id="UP001233271"/>
    </source>
</evidence>
<proteinExistence type="predicted"/>
<dbReference type="InterPro" id="IPR011990">
    <property type="entry name" value="TPR-like_helical_dom_sf"/>
</dbReference>